<dbReference type="EMBL" id="LAZR01007109">
    <property type="protein sequence ID" value="KKM87375.1"/>
    <property type="molecule type" value="Genomic_DNA"/>
</dbReference>
<protein>
    <submittedName>
        <fullName evidence="1">Uncharacterized protein</fullName>
    </submittedName>
</protein>
<sequence>MKEFKFLFAYGVYHVRSKKAYSCIGGSNLTALYSVFVKIREELTLEKLRAPQKVNIWELLDI</sequence>
<accession>A0A0F9NF99</accession>
<comment type="caution">
    <text evidence="1">The sequence shown here is derived from an EMBL/GenBank/DDBJ whole genome shotgun (WGS) entry which is preliminary data.</text>
</comment>
<reference evidence="1" key="1">
    <citation type="journal article" date="2015" name="Nature">
        <title>Complex archaea that bridge the gap between prokaryotes and eukaryotes.</title>
        <authorList>
            <person name="Spang A."/>
            <person name="Saw J.H."/>
            <person name="Jorgensen S.L."/>
            <person name="Zaremba-Niedzwiedzka K."/>
            <person name="Martijn J."/>
            <person name="Lind A.E."/>
            <person name="van Eijk R."/>
            <person name="Schleper C."/>
            <person name="Guy L."/>
            <person name="Ettema T.J."/>
        </authorList>
    </citation>
    <scope>NUCLEOTIDE SEQUENCE</scope>
</reference>
<organism evidence="1">
    <name type="scientific">marine sediment metagenome</name>
    <dbReference type="NCBI Taxonomy" id="412755"/>
    <lineage>
        <taxon>unclassified sequences</taxon>
        <taxon>metagenomes</taxon>
        <taxon>ecological metagenomes</taxon>
    </lineage>
</organism>
<gene>
    <name evidence="1" type="ORF">LCGC14_1269650</name>
</gene>
<dbReference type="AlphaFoldDB" id="A0A0F9NF99"/>
<proteinExistence type="predicted"/>
<evidence type="ECO:0000313" key="1">
    <source>
        <dbReference type="EMBL" id="KKM87375.1"/>
    </source>
</evidence>
<name>A0A0F9NF99_9ZZZZ</name>